<feature type="coiled-coil region" evidence="1">
    <location>
        <begin position="81"/>
        <end position="162"/>
    </location>
</feature>
<accession>A0A1C7NP52</accession>
<name>A0A1C7NP52_9FUNG</name>
<proteinExistence type="predicted"/>
<dbReference type="EMBL" id="LUGH01000029">
    <property type="protein sequence ID" value="OBZ90913.1"/>
    <property type="molecule type" value="Genomic_DNA"/>
</dbReference>
<dbReference type="AlphaFoldDB" id="A0A1C7NP52"/>
<keyword evidence="3" id="KW-1185">Reference proteome</keyword>
<gene>
    <name evidence="2" type="ORF">A0J61_01056</name>
</gene>
<evidence type="ECO:0000256" key="1">
    <source>
        <dbReference type="SAM" id="Coils"/>
    </source>
</evidence>
<dbReference type="InParanoid" id="A0A1C7NP52"/>
<dbReference type="STRING" id="101091.A0A1C7NP52"/>
<sequence>MTDYKIYDYLETDSINHPDADKFSCSVSSLESHHDPSHIQSEILSRSIEHTPRSVQSEPIFPTLTEQALARHDQSSTHDLVEKMEQMKLAFEEKIKRLEAQLEETEQDLSQSRCDIEELDQLERQYDQSIQTDMVSQEIDRLQQKEDRMVQLSLDLRDESNEWKSKYQQVVDQTKQLVWDTPFIPYPSSVCRQLPVYSEDDEDICDYHRERYHKAKAAFEHEKGLHQDNHQMTLNRLRKMVGK</sequence>
<evidence type="ECO:0000313" key="3">
    <source>
        <dbReference type="Proteomes" id="UP000093000"/>
    </source>
</evidence>
<comment type="caution">
    <text evidence="2">The sequence shown here is derived from an EMBL/GenBank/DDBJ whole genome shotgun (WGS) entry which is preliminary data.</text>
</comment>
<protein>
    <submittedName>
        <fullName evidence="2">Uncharacterized protein</fullName>
    </submittedName>
</protein>
<dbReference type="Gene3D" id="1.10.287.2610">
    <property type="match status" value="1"/>
</dbReference>
<reference evidence="2 3" key="1">
    <citation type="submission" date="2016-03" db="EMBL/GenBank/DDBJ databases">
        <title>Choanephora cucurbitarum.</title>
        <authorList>
            <person name="Min B."/>
            <person name="Park H."/>
            <person name="Park J.-H."/>
            <person name="Shin H.-D."/>
            <person name="Choi I.-G."/>
        </authorList>
    </citation>
    <scope>NUCLEOTIDE SEQUENCE [LARGE SCALE GENOMIC DNA]</scope>
    <source>
        <strain evidence="2 3">KUS-F28377</strain>
    </source>
</reference>
<evidence type="ECO:0000313" key="2">
    <source>
        <dbReference type="EMBL" id="OBZ90913.1"/>
    </source>
</evidence>
<organism evidence="2 3">
    <name type="scientific">Choanephora cucurbitarum</name>
    <dbReference type="NCBI Taxonomy" id="101091"/>
    <lineage>
        <taxon>Eukaryota</taxon>
        <taxon>Fungi</taxon>
        <taxon>Fungi incertae sedis</taxon>
        <taxon>Mucoromycota</taxon>
        <taxon>Mucoromycotina</taxon>
        <taxon>Mucoromycetes</taxon>
        <taxon>Mucorales</taxon>
        <taxon>Mucorineae</taxon>
        <taxon>Choanephoraceae</taxon>
        <taxon>Choanephoroideae</taxon>
        <taxon>Choanephora</taxon>
    </lineage>
</organism>
<dbReference type="OrthoDB" id="2285798at2759"/>
<keyword evidence="1" id="KW-0175">Coiled coil</keyword>
<dbReference type="Proteomes" id="UP000093000">
    <property type="component" value="Unassembled WGS sequence"/>
</dbReference>